<organism evidence="1 2">
    <name type="scientific">Rhodovastum atsumiense</name>
    <dbReference type="NCBI Taxonomy" id="504468"/>
    <lineage>
        <taxon>Bacteria</taxon>
        <taxon>Pseudomonadati</taxon>
        <taxon>Pseudomonadota</taxon>
        <taxon>Alphaproteobacteria</taxon>
        <taxon>Acetobacterales</taxon>
        <taxon>Acetobacteraceae</taxon>
        <taxon>Rhodovastum</taxon>
    </lineage>
</organism>
<evidence type="ECO:0000313" key="2">
    <source>
        <dbReference type="Proteomes" id="UP000325255"/>
    </source>
</evidence>
<comment type="caution">
    <text evidence="1">The sequence shown here is derived from an EMBL/GenBank/DDBJ whole genome shotgun (WGS) entry which is preliminary data.</text>
</comment>
<reference evidence="1 2" key="1">
    <citation type="submission" date="2019-09" db="EMBL/GenBank/DDBJ databases">
        <title>Genome sequence of Rhodovastum atsumiense, a diverse member of the Acetobacteraceae family of non-sulfur purple photosynthetic bacteria.</title>
        <authorList>
            <person name="Meyer T."/>
            <person name="Kyndt J."/>
        </authorList>
    </citation>
    <scope>NUCLEOTIDE SEQUENCE [LARGE SCALE GENOMIC DNA]</scope>
    <source>
        <strain evidence="1 2">DSM 21279</strain>
    </source>
</reference>
<dbReference type="InterPro" id="IPR013078">
    <property type="entry name" value="His_Pase_superF_clade-1"/>
</dbReference>
<sequence>MPVTFHLIRHGETDMVGHALAGRAPGVPLNAHGRRQAGAVAAGLAATRLAAVVSSPRERAVQTAGPLAARQGLTVQVDPGFEELDFGDWTGAAFTSLDGSPDWHAFNVFRSTAPIPGGETALAVQARAVAAVCRWAALHPDADIAIVSHGDVLRAVLAHFLAVPLDLARRFDIAPAHRSVLVLYEADVRVEALNLPPG</sequence>
<dbReference type="EMBL" id="VWPK01000066">
    <property type="protein sequence ID" value="KAA5608839.1"/>
    <property type="molecule type" value="Genomic_DNA"/>
</dbReference>
<dbReference type="PANTHER" id="PTHR48100">
    <property type="entry name" value="BROAD-SPECIFICITY PHOSPHATASE YOR283W-RELATED"/>
    <property type="match status" value="1"/>
</dbReference>
<name>A0A5M6ILV8_9PROT</name>
<keyword evidence="2" id="KW-1185">Reference proteome</keyword>
<dbReference type="SUPFAM" id="SSF53254">
    <property type="entry name" value="Phosphoglycerate mutase-like"/>
    <property type="match status" value="1"/>
</dbReference>
<gene>
    <name evidence="1" type="ORF">F1189_27015</name>
</gene>
<dbReference type="AlphaFoldDB" id="A0A5M6ILV8"/>
<dbReference type="PIRSF" id="PIRSF000709">
    <property type="entry name" value="6PFK_2-Ptase"/>
    <property type="match status" value="1"/>
</dbReference>
<evidence type="ECO:0000313" key="1">
    <source>
        <dbReference type="EMBL" id="KAA5608839.1"/>
    </source>
</evidence>
<dbReference type="InterPro" id="IPR050275">
    <property type="entry name" value="PGM_Phosphatase"/>
</dbReference>
<dbReference type="Proteomes" id="UP000325255">
    <property type="component" value="Unassembled WGS sequence"/>
</dbReference>
<proteinExistence type="predicted"/>
<dbReference type="GO" id="GO:0005737">
    <property type="term" value="C:cytoplasm"/>
    <property type="evidence" value="ECO:0007669"/>
    <property type="project" value="TreeGrafter"/>
</dbReference>
<dbReference type="OrthoDB" id="9783269at2"/>
<dbReference type="InterPro" id="IPR029033">
    <property type="entry name" value="His_PPase_superfam"/>
</dbReference>
<dbReference type="CDD" id="cd07067">
    <property type="entry name" value="HP_PGM_like"/>
    <property type="match status" value="1"/>
</dbReference>
<dbReference type="GO" id="GO:0016791">
    <property type="term" value="F:phosphatase activity"/>
    <property type="evidence" value="ECO:0007669"/>
    <property type="project" value="TreeGrafter"/>
</dbReference>
<dbReference type="SMART" id="SM00855">
    <property type="entry name" value="PGAM"/>
    <property type="match status" value="1"/>
</dbReference>
<accession>A0A5M6ILV8</accession>
<dbReference type="PANTHER" id="PTHR48100:SF62">
    <property type="entry name" value="GLUCOSYL-3-PHOSPHOGLYCERATE PHOSPHATASE"/>
    <property type="match status" value="1"/>
</dbReference>
<protein>
    <submittedName>
        <fullName evidence="1">Histidine phosphatase family protein</fullName>
    </submittedName>
</protein>
<dbReference type="RefSeq" id="WP_150044795.1">
    <property type="nucleotide sequence ID" value="NZ_OW485601.1"/>
</dbReference>
<dbReference type="Gene3D" id="3.40.50.1240">
    <property type="entry name" value="Phosphoglycerate mutase-like"/>
    <property type="match status" value="1"/>
</dbReference>
<dbReference type="Pfam" id="PF00300">
    <property type="entry name" value="His_Phos_1"/>
    <property type="match status" value="1"/>
</dbReference>